<dbReference type="PANTHER" id="PTHR47706:SF4">
    <property type="entry name" value="NMRA-LIKE DOMAIN-CONTAINING PROTEIN"/>
    <property type="match status" value="1"/>
</dbReference>
<dbReference type="AlphaFoldDB" id="R0KJ90"/>
<dbReference type="RefSeq" id="XP_008022941.1">
    <property type="nucleotide sequence ID" value="XM_008024750.1"/>
</dbReference>
<evidence type="ECO:0000256" key="1">
    <source>
        <dbReference type="ARBA" id="ARBA00005725"/>
    </source>
</evidence>
<dbReference type="InterPro" id="IPR051609">
    <property type="entry name" value="NmrA/Isoflavone_reductase-like"/>
</dbReference>
<comment type="similarity">
    <text evidence="1">Belongs to the NmrA-type oxidoreductase family. Isoflavone reductase subfamily.</text>
</comment>
<evidence type="ECO:0000256" key="2">
    <source>
        <dbReference type="ARBA" id="ARBA00022857"/>
    </source>
</evidence>
<evidence type="ECO:0000256" key="3">
    <source>
        <dbReference type="ARBA" id="ARBA00023002"/>
    </source>
</evidence>
<dbReference type="InterPro" id="IPR008030">
    <property type="entry name" value="NmrA-like"/>
</dbReference>
<dbReference type="PANTHER" id="PTHR47706">
    <property type="entry name" value="NMRA-LIKE FAMILY PROTEIN"/>
    <property type="match status" value="1"/>
</dbReference>
<evidence type="ECO:0000313" key="6">
    <source>
        <dbReference type="Proteomes" id="UP000016935"/>
    </source>
</evidence>
<dbReference type="EMBL" id="KB908515">
    <property type="protein sequence ID" value="EOA89234.1"/>
    <property type="molecule type" value="Genomic_DNA"/>
</dbReference>
<reference evidence="5 6" key="1">
    <citation type="journal article" date="2012" name="PLoS Pathog.">
        <title>Diverse lifestyles and strategies of plant pathogenesis encoded in the genomes of eighteen Dothideomycetes fungi.</title>
        <authorList>
            <person name="Ohm R.A."/>
            <person name="Feau N."/>
            <person name="Henrissat B."/>
            <person name="Schoch C.L."/>
            <person name="Horwitz B.A."/>
            <person name="Barry K.W."/>
            <person name="Condon B.J."/>
            <person name="Copeland A.C."/>
            <person name="Dhillon B."/>
            <person name="Glaser F."/>
            <person name="Hesse C.N."/>
            <person name="Kosti I."/>
            <person name="LaButti K."/>
            <person name="Lindquist E.A."/>
            <person name="Lucas S."/>
            <person name="Salamov A.A."/>
            <person name="Bradshaw R.E."/>
            <person name="Ciuffetti L."/>
            <person name="Hamelin R.C."/>
            <person name="Kema G.H.J."/>
            <person name="Lawrence C."/>
            <person name="Scott J.A."/>
            <person name="Spatafora J.W."/>
            <person name="Turgeon B.G."/>
            <person name="de Wit P.J.G.M."/>
            <person name="Zhong S."/>
            <person name="Goodwin S.B."/>
            <person name="Grigoriev I.V."/>
        </authorList>
    </citation>
    <scope>NUCLEOTIDE SEQUENCE [LARGE SCALE GENOMIC DNA]</scope>
    <source>
        <strain evidence="6">28A</strain>
    </source>
</reference>
<keyword evidence="6" id="KW-1185">Reference proteome</keyword>
<dbReference type="GO" id="GO:0016491">
    <property type="term" value="F:oxidoreductase activity"/>
    <property type="evidence" value="ECO:0007669"/>
    <property type="project" value="UniProtKB-KW"/>
</dbReference>
<gene>
    <name evidence="5" type="ORF">SETTUDRAFT_46126</name>
</gene>
<keyword evidence="3" id="KW-0560">Oxidoreductase</keyword>
<evidence type="ECO:0000313" key="5">
    <source>
        <dbReference type="EMBL" id="EOA89234.1"/>
    </source>
</evidence>
<organism evidence="5 6">
    <name type="scientific">Exserohilum turcicum (strain 28A)</name>
    <name type="common">Northern leaf blight fungus</name>
    <name type="synonym">Setosphaeria turcica</name>
    <dbReference type="NCBI Taxonomy" id="671987"/>
    <lineage>
        <taxon>Eukaryota</taxon>
        <taxon>Fungi</taxon>
        <taxon>Dikarya</taxon>
        <taxon>Ascomycota</taxon>
        <taxon>Pezizomycotina</taxon>
        <taxon>Dothideomycetes</taxon>
        <taxon>Pleosporomycetidae</taxon>
        <taxon>Pleosporales</taxon>
        <taxon>Pleosporineae</taxon>
        <taxon>Pleosporaceae</taxon>
        <taxon>Exserohilum</taxon>
    </lineage>
</organism>
<accession>R0KJ90</accession>
<dbReference type="OrthoDB" id="10000533at2759"/>
<dbReference type="SUPFAM" id="SSF51735">
    <property type="entry name" value="NAD(P)-binding Rossmann-fold domains"/>
    <property type="match status" value="1"/>
</dbReference>
<dbReference type="eggNOG" id="ENOG502RXEE">
    <property type="taxonomic scope" value="Eukaryota"/>
</dbReference>
<protein>
    <recommendedName>
        <fullName evidence="4">NmrA-like domain-containing protein</fullName>
    </recommendedName>
</protein>
<dbReference type="HOGENOM" id="CLU_044876_0_2_1"/>
<feature type="domain" description="NmrA-like" evidence="4">
    <location>
        <begin position="3"/>
        <end position="248"/>
    </location>
</feature>
<dbReference type="GeneID" id="19405030"/>
<keyword evidence="2" id="KW-0521">NADP</keyword>
<name>R0KJ90_EXST2</name>
<dbReference type="Gene3D" id="3.40.50.720">
    <property type="entry name" value="NAD(P)-binding Rossmann-like Domain"/>
    <property type="match status" value="1"/>
</dbReference>
<dbReference type="InterPro" id="IPR036291">
    <property type="entry name" value="NAD(P)-bd_dom_sf"/>
</dbReference>
<proteinExistence type="inferred from homology"/>
<reference evidence="5 6" key="2">
    <citation type="journal article" date="2013" name="PLoS Genet.">
        <title>Comparative genome structure, secondary metabolite, and effector coding capacity across Cochliobolus pathogens.</title>
        <authorList>
            <person name="Condon B.J."/>
            <person name="Leng Y."/>
            <person name="Wu D."/>
            <person name="Bushley K.E."/>
            <person name="Ohm R.A."/>
            <person name="Otillar R."/>
            <person name="Martin J."/>
            <person name="Schackwitz W."/>
            <person name="Grimwood J."/>
            <person name="MohdZainudin N."/>
            <person name="Xue C."/>
            <person name="Wang R."/>
            <person name="Manning V.A."/>
            <person name="Dhillon B."/>
            <person name="Tu Z.J."/>
            <person name="Steffenson B.J."/>
            <person name="Salamov A."/>
            <person name="Sun H."/>
            <person name="Lowry S."/>
            <person name="LaButti K."/>
            <person name="Han J."/>
            <person name="Copeland A."/>
            <person name="Lindquist E."/>
            <person name="Barry K."/>
            <person name="Schmutz J."/>
            <person name="Baker S.E."/>
            <person name="Ciuffetti L.M."/>
            <person name="Grigoriev I.V."/>
            <person name="Zhong S."/>
            <person name="Turgeon B.G."/>
        </authorList>
    </citation>
    <scope>NUCLEOTIDE SEQUENCE [LARGE SCALE GENOMIC DNA]</scope>
    <source>
        <strain evidence="6">28A</strain>
    </source>
</reference>
<dbReference type="Gene3D" id="3.90.25.10">
    <property type="entry name" value="UDP-galactose 4-epimerase, domain 1"/>
    <property type="match status" value="1"/>
</dbReference>
<dbReference type="Proteomes" id="UP000016935">
    <property type="component" value="Unassembled WGS sequence"/>
</dbReference>
<dbReference type="Pfam" id="PF05368">
    <property type="entry name" value="NmrA"/>
    <property type="match status" value="1"/>
</dbReference>
<sequence length="319" mass="35910">MVKIAIAGGAGNVAQEIIDVLLSTGKHDILIFTRRDIPTEKRSEHIRYAKTSYGDAEELVGYLRGIDVVLSFICPHRDQAEAISCQKNLIDASVKAGVKRFAPSEWAMQKLDGLSWYEYKRVARQYLQDINKDAKVIEYCLFLPGLFTNYLTNPHPSAKHLTQIDCQFDFEKRRAIIMEGSDNDKMVWTTVQDFAHVVARAIEFKGEWPVVGGIQGSRMSLKELIAMGEEVRGGAFAVERIPKEDLVKGTWKTSWLPIVAHPAIAPEHLEAAAKEIMAGLILAVNNGSFDISGEWNKLLPDYKFTDAKEFLSWEWRGKP</sequence>
<evidence type="ECO:0000259" key="4">
    <source>
        <dbReference type="Pfam" id="PF05368"/>
    </source>
</evidence>